<name>A0ABQ0AWQ5_9FIRM</name>
<dbReference type="Proteomes" id="UP001600894">
    <property type="component" value="Unassembled WGS sequence"/>
</dbReference>
<evidence type="ECO:0000313" key="2">
    <source>
        <dbReference type="Proteomes" id="UP001600894"/>
    </source>
</evidence>
<protein>
    <submittedName>
        <fullName evidence="1">Uncharacterized protein</fullName>
    </submittedName>
</protein>
<accession>A0ABQ0AWQ5</accession>
<keyword evidence="2" id="KW-1185">Reference proteome</keyword>
<organism evidence="1 2">
    <name type="scientific">Enterocloster alcoholdehydrogenati</name>
    <dbReference type="NCBI Taxonomy" id="2547410"/>
    <lineage>
        <taxon>Bacteria</taxon>
        <taxon>Bacillati</taxon>
        <taxon>Bacillota</taxon>
        <taxon>Clostridia</taxon>
        <taxon>Lachnospirales</taxon>
        <taxon>Lachnospiraceae</taxon>
        <taxon>Enterocloster</taxon>
    </lineage>
</organism>
<dbReference type="EMBL" id="BAABXL010000001">
    <property type="protein sequence ID" value="GAA6268473.1"/>
    <property type="molecule type" value="Genomic_DNA"/>
</dbReference>
<comment type="caution">
    <text evidence="1">The sequence shown here is derived from an EMBL/GenBank/DDBJ whole genome shotgun (WGS) entry which is preliminary data.</text>
</comment>
<gene>
    <name evidence="1" type="ORF">F130042H8_15330</name>
</gene>
<sequence length="85" mass="10090">MCTGAADQADFEKRWRAFGGWNQEWFEKWGWLGEGMICIQPINRTGREKGEASERVEEGVSLFLREGRLVFFRIRQKPFKEETFQ</sequence>
<reference evidence="1 2" key="1">
    <citation type="submission" date="2024-04" db="EMBL/GenBank/DDBJ databases">
        <title>Defined microbial consortia suppress multidrug-resistant proinflammatory Enterobacteriaceae via ecological control.</title>
        <authorList>
            <person name="Furuichi M."/>
            <person name="Kawaguchi T."/>
            <person name="Pust M."/>
            <person name="Yasuma K."/>
            <person name="Plichta D."/>
            <person name="Hasegawa N."/>
            <person name="Ohya T."/>
            <person name="Bhattarai S."/>
            <person name="Sasajima S."/>
            <person name="Aoto Y."/>
            <person name="Tuganbaev T."/>
            <person name="Yaginuma M."/>
            <person name="Ueda M."/>
            <person name="Okahashi N."/>
            <person name="Amafuji K."/>
            <person name="Kiridooshi Y."/>
            <person name="Sugita K."/>
            <person name="Strazar M."/>
            <person name="Skelly A."/>
            <person name="Suda W."/>
            <person name="Hattori M."/>
            <person name="Nakamoto N."/>
            <person name="Caballero S."/>
            <person name="Norman J."/>
            <person name="Olle B."/>
            <person name="Tanoue T."/>
            <person name="Arita M."/>
            <person name="Bucci V."/>
            <person name="Atarashi K."/>
            <person name="Xavier R."/>
            <person name="Honda K."/>
        </authorList>
    </citation>
    <scope>NUCLEOTIDE SEQUENCE [LARGE SCALE GENOMIC DNA]</scope>
    <source>
        <strain evidence="2">f13</strain>
    </source>
</reference>
<evidence type="ECO:0000313" key="1">
    <source>
        <dbReference type="EMBL" id="GAA6268473.1"/>
    </source>
</evidence>
<proteinExistence type="predicted"/>